<dbReference type="Proteomes" id="UP000230233">
    <property type="component" value="Chromosome IV"/>
</dbReference>
<dbReference type="Gene3D" id="3.60.21.10">
    <property type="match status" value="1"/>
</dbReference>
<sequence length="459" mass="51721">MFETEQANTEIHELCRQMIVRIEKYGTLEGFADSDIMEMLKTMKELLEPLPSLIEVVAPVVVFGDIHGQLADLMQFTKEVGRPPDFQYLLLGDYVDRASKSLEVIVWLFCMKILHPQKVHLLRGNHEVRRVNAVYGFKEEMIRKRNENLWKVFNDVFAELPICASINRKILCMHGGISPKIESWTSLTEMSKSRAHAECERGIVVDLLWSDPNRKEDKCQFNKIRGISTVFGKSAVDDVCNALDIDLIIRAHELKENGHEFEFDNRLLTVFSAPYYSGNNANCGSVVTISRSLKLQIVTLKPAKGHDSMKLDKQTMHDFEANFQPLNEDPAKTLTCQYNFPQDRTKMSSYLGKYSMFAHETKNCVKANEEPLKPLVCVRPAEENTALAAIRKTMKGYGLAISLKDDNMSLESIRRKLGMSDTKDKLAPPPPVKTPTPEGPPPPSPPSIPPSPPSSAESA</sequence>
<dbReference type="CDD" id="cd00144">
    <property type="entry name" value="MPP_PPP_family"/>
    <property type="match status" value="1"/>
</dbReference>
<dbReference type="Pfam" id="PF00149">
    <property type="entry name" value="Metallophos"/>
    <property type="match status" value="1"/>
</dbReference>
<dbReference type="STRING" id="1611254.A0A2G5U0G1"/>
<dbReference type="AlphaFoldDB" id="A0A2G5U0G1"/>
<dbReference type="InterPro" id="IPR006186">
    <property type="entry name" value="Ser/Thr-sp_prot-phosphatase"/>
</dbReference>
<evidence type="ECO:0000256" key="1">
    <source>
        <dbReference type="RuleBase" id="RU004273"/>
    </source>
</evidence>
<dbReference type="InterPro" id="IPR029052">
    <property type="entry name" value="Metallo-depent_PP-like"/>
</dbReference>
<name>A0A2G5U0G1_9PELO</name>
<dbReference type="PROSITE" id="PS00125">
    <property type="entry name" value="SER_THR_PHOSPHATASE"/>
    <property type="match status" value="1"/>
</dbReference>
<dbReference type="OrthoDB" id="5793670at2759"/>
<dbReference type="FunFam" id="3.60.21.10:FF:000145">
    <property type="entry name" value="Serine/threonine-protein phosphatase"/>
    <property type="match status" value="1"/>
</dbReference>
<evidence type="ECO:0000313" key="4">
    <source>
        <dbReference type="EMBL" id="PIC32943.1"/>
    </source>
</evidence>
<dbReference type="InterPro" id="IPR004843">
    <property type="entry name" value="Calcineurin-like_PHP"/>
</dbReference>
<proteinExistence type="inferred from homology"/>
<dbReference type="InterPro" id="IPR050341">
    <property type="entry name" value="PP1_catalytic_subunit"/>
</dbReference>
<dbReference type="PANTHER" id="PTHR11668:SF285">
    <property type="entry name" value="SERINE_THREONINE-PROTEIN PHOSPHATASE-RELATED"/>
    <property type="match status" value="1"/>
</dbReference>
<dbReference type="SUPFAM" id="SSF56300">
    <property type="entry name" value="Metallo-dependent phosphatases"/>
    <property type="match status" value="1"/>
</dbReference>
<dbReference type="GO" id="GO:0005737">
    <property type="term" value="C:cytoplasm"/>
    <property type="evidence" value="ECO:0007669"/>
    <property type="project" value="TreeGrafter"/>
</dbReference>
<dbReference type="EMBL" id="PDUG01000004">
    <property type="protein sequence ID" value="PIC32943.1"/>
    <property type="molecule type" value="Genomic_DNA"/>
</dbReference>
<protein>
    <recommendedName>
        <fullName evidence="1">Serine/threonine-protein phosphatase</fullName>
        <ecNumber evidence="1">3.1.3.16</ecNumber>
    </recommendedName>
</protein>
<comment type="caution">
    <text evidence="4">The sequence shown here is derived from an EMBL/GenBank/DDBJ whole genome shotgun (WGS) entry which is preliminary data.</text>
</comment>
<dbReference type="PRINTS" id="PR00114">
    <property type="entry name" value="STPHPHTASE"/>
</dbReference>
<comment type="similarity">
    <text evidence="1">Belongs to the PPP phosphatase family.</text>
</comment>
<dbReference type="SMART" id="SM00156">
    <property type="entry name" value="PP2Ac"/>
    <property type="match status" value="1"/>
</dbReference>
<evidence type="ECO:0000256" key="2">
    <source>
        <dbReference type="SAM" id="MobiDB-lite"/>
    </source>
</evidence>
<evidence type="ECO:0000313" key="5">
    <source>
        <dbReference type="Proteomes" id="UP000230233"/>
    </source>
</evidence>
<keyword evidence="1" id="KW-0378">Hydrolase</keyword>
<dbReference type="GO" id="GO:0005634">
    <property type="term" value="C:nucleus"/>
    <property type="evidence" value="ECO:0007669"/>
    <property type="project" value="TreeGrafter"/>
</dbReference>
<reference evidence="5" key="1">
    <citation type="submission" date="2017-10" db="EMBL/GenBank/DDBJ databases">
        <title>Rapid genome shrinkage in a self-fertile nematode reveals novel sperm competition proteins.</title>
        <authorList>
            <person name="Yin D."/>
            <person name="Schwarz E.M."/>
            <person name="Thomas C.G."/>
            <person name="Felde R.L."/>
            <person name="Korf I.F."/>
            <person name="Cutter A.D."/>
            <person name="Schartner C.M."/>
            <person name="Ralston E.J."/>
            <person name="Meyer B.J."/>
            <person name="Haag E.S."/>
        </authorList>
    </citation>
    <scope>NUCLEOTIDE SEQUENCE [LARGE SCALE GENOMIC DNA]</scope>
    <source>
        <strain evidence="5">JU1422</strain>
    </source>
</reference>
<accession>A0A2G5U0G1</accession>
<feature type="domain" description="Serine/threonine specific protein phosphatases" evidence="3">
    <location>
        <begin position="122"/>
        <end position="127"/>
    </location>
</feature>
<feature type="compositionally biased region" description="Pro residues" evidence="2">
    <location>
        <begin position="427"/>
        <end position="453"/>
    </location>
</feature>
<feature type="region of interest" description="Disordered" evidence="2">
    <location>
        <begin position="416"/>
        <end position="459"/>
    </location>
</feature>
<keyword evidence="5" id="KW-1185">Reference proteome</keyword>
<organism evidence="4 5">
    <name type="scientific">Caenorhabditis nigoni</name>
    <dbReference type="NCBI Taxonomy" id="1611254"/>
    <lineage>
        <taxon>Eukaryota</taxon>
        <taxon>Metazoa</taxon>
        <taxon>Ecdysozoa</taxon>
        <taxon>Nematoda</taxon>
        <taxon>Chromadorea</taxon>
        <taxon>Rhabditida</taxon>
        <taxon>Rhabditina</taxon>
        <taxon>Rhabditomorpha</taxon>
        <taxon>Rhabditoidea</taxon>
        <taxon>Rhabditidae</taxon>
        <taxon>Peloderinae</taxon>
        <taxon>Caenorhabditis</taxon>
    </lineage>
</organism>
<gene>
    <name evidence="4" type="primary">Cni-C27B7.6</name>
    <name evidence="4" type="synonym">Cnig_chr_IV.g13098</name>
    <name evidence="4" type="ORF">B9Z55_013098</name>
</gene>
<dbReference type="EC" id="3.1.3.16" evidence="1"/>
<dbReference type="GO" id="GO:0004722">
    <property type="term" value="F:protein serine/threonine phosphatase activity"/>
    <property type="evidence" value="ECO:0007669"/>
    <property type="project" value="UniProtKB-EC"/>
</dbReference>
<evidence type="ECO:0000259" key="3">
    <source>
        <dbReference type="PROSITE" id="PS00125"/>
    </source>
</evidence>
<comment type="catalytic activity">
    <reaction evidence="1">
        <text>O-phospho-L-threonyl-[protein] + H2O = L-threonyl-[protein] + phosphate</text>
        <dbReference type="Rhea" id="RHEA:47004"/>
        <dbReference type="Rhea" id="RHEA-COMP:11060"/>
        <dbReference type="Rhea" id="RHEA-COMP:11605"/>
        <dbReference type="ChEBI" id="CHEBI:15377"/>
        <dbReference type="ChEBI" id="CHEBI:30013"/>
        <dbReference type="ChEBI" id="CHEBI:43474"/>
        <dbReference type="ChEBI" id="CHEBI:61977"/>
        <dbReference type="EC" id="3.1.3.16"/>
    </reaction>
</comment>
<dbReference type="PANTHER" id="PTHR11668">
    <property type="entry name" value="SERINE/THREONINE PROTEIN PHOSPHATASE"/>
    <property type="match status" value="1"/>
</dbReference>